<dbReference type="PANTHER" id="PTHR43096">
    <property type="entry name" value="DNAJ HOMOLOG 1, MITOCHONDRIAL-RELATED"/>
    <property type="match status" value="1"/>
</dbReference>
<protein>
    <submittedName>
        <fullName evidence="5">Uncharacterized protein LOC100372334</fullName>
    </submittedName>
</protein>
<dbReference type="PRINTS" id="PR00625">
    <property type="entry name" value="JDOMAIN"/>
</dbReference>
<evidence type="ECO:0000259" key="3">
    <source>
        <dbReference type="PROSITE" id="PS50076"/>
    </source>
</evidence>
<organism evidence="4 5">
    <name type="scientific">Saccoglossus kowalevskii</name>
    <name type="common">Acorn worm</name>
    <dbReference type="NCBI Taxonomy" id="10224"/>
    <lineage>
        <taxon>Eukaryota</taxon>
        <taxon>Metazoa</taxon>
        <taxon>Hemichordata</taxon>
        <taxon>Enteropneusta</taxon>
        <taxon>Harrimaniidae</taxon>
        <taxon>Saccoglossus</taxon>
    </lineage>
</organism>
<dbReference type="SUPFAM" id="SSF46565">
    <property type="entry name" value="Chaperone J-domain"/>
    <property type="match status" value="1"/>
</dbReference>
<feature type="domain" description="J" evidence="3">
    <location>
        <begin position="5"/>
        <end position="69"/>
    </location>
</feature>
<dbReference type="InterPro" id="IPR018253">
    <property type="entry name" value="DnaJ_domain_CS"/>
</dbReference>
<reference evidence="5" key="1">
    <citation type="submission" date="2025-08" db="UniProtKB">
        <authorList>
            <consortium name="RefSeq"/>
        </authorList>
    </citation>
    <scope>IDENTIFICATION</scope>
    <source>
        <tissue evidence="5">Testes</tissue>
    </source>
</reference>
<proteinExistence type="predicted"/>
<feature type="compositionally biased region" description="Low complexity" evidence="2">
    <location>
        <begin position="107"/>
        <end position="128"/>
    </location>
</feature>
<dbReference type="RefSeq" id="XP_002737595.1">
    <property type="nucleotide sequence ID" value="XM_002737549.2"/>
</dbReference>
<dbReference type="Proteomes" id="UP000694865">
    <property type="component" value="Unplaced"/>
</dbReference>
<sequence>MGRTGLYETLGLQKAASAGEIKKAYHKLAKQYHPDKNKAANAEEKFKEIVTSYEILKDPEKRRVYDLQQDTARLVRENAQKQETKNKSTPRETYKPYTSFKSEFKWSSSHTTGNGSTTSGSGNQDNNTRTSFPSEEASQKGKPSQSKSKSKAKNAQFGTNGKSRNGKKKPWQGPMDSDDFGFDIPGPGPKPSFSFRFFYDDPFSPFREFFERHGFPWDDEPGDSLNGRRYKDPFDDMFSWNPQSRQRRQSQKPADGPFDFFDINDPFPPLNCAFCGHLFELSNLRAHEETCRRLHTKPDQTFDTGDRFSSMSFSDDTPRDTSNWRERHEDTLRKIRQSKKASRSGSMDSFDSIVTECENCGLHFSHDAYKKHERFCVQKHGKSKGSSQSFPDSGFPNSGNCDEEDEYVYHPPPSNVTNDAPFPSPRQYKGFTGRQRPKPAENPGVRFPPMTKNGKATHLTTTCQYCGTDYAKSTAKFCGECGAKRSSGTNIRF</sequence>
<feature type="compositionally biased region" description="Basic and acidic residues" evidence="2">
    <location>
        <begin position="73"/>
        <end position="94"/>
    </location>
</feature>
<feature type="region of interest" description="Disordered" evidence="2">
    <location>
        <begin position="237"/>
        <end position="256"/>
    </location>
</feature>
<name>A0ABM0GUG9_SACKO</name>
<feature type="region of interest" description="Disordered" evidence="2">
    <location>
        <begin position="73"/>
        <end position="185"/>
    </location>
</feature>
<feature type="region of interest" description="Disordered" evidence="2">
    <location>
        <begin position="381"/>
        <end position="453"/>
    </location>
</feature>
<keyword evidence="1" id="KW-0143">Chaperone</keyword>
<keyword evidence="4" id="KW-1185">Reference proteome</keyword>
<dbReference type="SMART" id="SM00271">
    <property type="entry name" value="DnaJ"/>
    <property type="match status" value="1"/>
</dbReference>
<evidence type="ECO:0000313" key="4">
    <source>
        <dbReference type="Proteomes" id="UP000694865"/>
    </source>
</evidence>
<feature type="region of interest" description="Disordered" evidence="2">
    <location>
        <begin position="302"/>
        <end position="327"/>
    </location>
</feature>
<dbReference type="PROSITE" id="PS50076">
    <property type="entry name" value="DNAJ_2"/>
    <property type="match status" value="1"/>
</dbReference>
<dbReference type="GeneID" id="100372334"/>
<accession>A0ABM0GUG9</accession>
<dbReference type="Gene3D" id="1.10.287.110">
    <property type="entry name" value="DnaJ domain"/>
    <property type="match status" value="1"/>
</dbReference>
<gene>
    <name evidence="5" type="primary">LOC100372334</name>
</gene>
<evidence type="ECO:0000256" key="1">
    <source>
        <dbReference type="ARBA" id="ARBA00023186"/>
    </source>
</evidence>
<evidence type="ECO:0000313" key="5">
    <source>
        <dbReference type="RefSeq" id="XP_002737595.1"/>
    </source>
</evidence>
<dbReference type="InterPro" id="IPR036869">
    <property type="entry name" value="J_dom_sf"/>
</dbReference>
<dbReference type="Pfam" id="PF00226">
    <property type="entry name" value="DnaJ"/>
    <property type="match status" value="1"/>
</dbReference>
<dbReference type="PANTHER" id="PTHR43096:SF52">
    <property type="entry name" value="DNAJ HOMOLOG 1, MITOCHONDRIAL-RELATED"/>
    <property type="match status" value="1"/>
</dbReference>
<dbReference type="PROSITE" id="PS00636">
    <property type="entry name" value="DNAJ_1"/>
    <property type="match status" value="1"/>
</dbReference>
<dbReference type="CDD" id="cd06257">
    <property type="entry name" value="DnaJ"/>
    <property type="match status" value="1"/>
</dbReference>
<evidence type="ECO:0000256" key="2">
    <source>
        <dbReference type="SAM" id="MobiDB-lite"/>
    </source>
</evidence>
<dbReference type="InterPro" id="IPR001623">
    <property type="entry name" value="DnaJ_domain"/>
</dbReference>
<feature type="compositionally biased region" description="Basic and acidic residues" evidence="2">
    <location>
        <begin position="316"/>
        <end position="327"/>
    </location>
</feature>